<dbReference type="InterPro" id="IPR036582">
    <property type="entry name" value="Mao_N_sf"/>
</dbReference>
<name>A0A220MEA0_9BACL</name>
<evidence type="ECO:0000313" key="3">
    <source>
        <dbReference type="Proteomes" id="UP000197781"/>
    </source>
</evidence>
<reference evidence="2 3" key="1">
    <citation type="submission" date="2016-11" db="EMBL/GenBank/DDBJ databases">
        <authorList>
            <person name="Jaros S."/>
            <person name="Januszkiewicz K."/>
            <person name="Wedrychowicz H."/>
        </authorList>
    </citation>
    <scope>NUCLEOTIDE SEQUENCE [LARGE SCALE GENOMIC DNA]</scope>
    <source>
        <strain evidence="2 3">NF2</strain>
    </source>
</reference>
<organism evidence="2 3">
    <name type="scientific">Brevibacillus formosus</name>
    <dbReference type="NCBI Taxonomy" id="54913"/>
    <lineage>
        <taxon>Bacteria</taxon>
        <taxon>Bacillati</taxon>
        <taxon>Bacillota</taxon>
        <taxon>Bacilli</taxon>
        <taxon>Bacillales</taxon>
        <taxon>Paenibacillaceae</taxon>
        <taxon>Brevibacillus</taxon>
    </lineage>
</organism>
<dbReference type="EMBL" id="CP018145">
    <property type="protein sequence ID" value="ASJ53245.1"/>
    <property type="molecule type" value="Genomic_DNA"/>
</dbReference>
<sequence length="123" mass="13722">MSVTVDNKKLVQQVFAENDVTYVTLRELADILGVTIQWDDSTQTATLIQDNYNTLKIPVGGDRFVLNGQPIPVPAKAKLYNNTILVVPLRDVAEMLECHVFFAQNRGKKSIIVVPPAFEPQQP</sequence>
<dbReference type="AlphaFoldDB" id="A0A220MEA0"/>
<dbReference type="Pfam" id="PF07833">
    <property type="entry name" value="Cu_amine_oxidN1"/>
    <property type="match status" value="1"/>
</dbReference>
<proteinExistence type="predicted"/>
<dbReference type="RefSeq" id="WP_088907084.1">
    <property type="nucleotide sequence ID" value="NZ_CP018145.1"/>
</dbReference>
<dbReference type="InterPro" id="IPR012854">
    <property type="entry name" value="Cu_amine_oxidase-like_N"/>
</dbReference>
<evidence type="ECO:0000259" key="1">
    <source>
        <dbReference type="Pfam" id="PF07833"/>
    </source>
</evidence>
<dbReference type="SUPFAM" id="SSF55383">
    <property type="entry name" value="Copper amine oxidase, domain N"/>
    <property type="match status" value="1"/>
</dbReference>
<dbReference type="Proteomes" id="UP000197781">
    <property type="component" value="Chromosome"/>
</dbReference>
<dbReference type="KEGG" id="bfm:BP422_06590"/>
<dbReference type="Gene3D" id="3.30.457.10">
    <property type="entry name" value="Copper amine oxidase-like, N-terminal domain"/>
    <property type="match status" value="1"/>
</dbReference>
<evidence type="ECO:0000313" key="2">
    <source>
        <dbReference type="EMBL" id="ASJ53245.1"/>
    </source>
</evidence>
<gene>
    <name evidence="2" type="ORF">BP422_06590</name>
</gene>
<protein>
    <recommendedName>
        <fullName evidence="1">Copper amine oxidase-like N-terminal domain-containing protein</fullName>
    </recommendedName>
</protein>
<accession>A0A220MEA0</accession>
<feature type="domain" description="Copper amine oxidase-like N-terminal" evidence="1">
    <location>
        <begin position="5"/>
        <end position="106"/>
    </location>
</feature>